<evidence type="ECO:0000256" key="1">
    <source>
        <dbReference type="ARBA" id="ARBA00005721"/>
    </source>
</evidence>
<dbReference type="Pfam" id="PF03780">
    <property type="entry name" value="Asp23"/>
    <property type="match status" value="1"/>
</dbReference>
<proteinExistence type="inferred from homology"/>
<accession>A0A6C2TW12</accession>
<dbReference type="InterPro" id="IPR005531">
    <property type="entry name" value="Asp23"/>
</dbReference>
<keyword evidence="3" id="KW-1185">Reference proteome</keyword>
<gene>
    <name evidence="2" type="ORF">PDESU_00065</name>
</gene>
<organism evidence="2 3">
    <name type="scientific">Pontiella desulfatans</name>
    <dbReference type="NCBI Taxonomy" id="2750659"/>
    <lineage>
        <taxon>Bacteria</taxon>
        <taxon>Pseudomonadati</taxon>
        <taxon>Kiritimatiellota</taxon>
        <taxon>Kiritimatiellia</taxon>
        <taxon>Kiritimatiellales</taxon>
        <taxon>Pontiellaceae</taxon>
        <taxon>Pontiella</taxon>
    </lineage>
</organism>
<sequence length="140" mass="14873">MEDTMGNAVADTQDFALAETSGSQYGQISINNNVIAIIASETAKKVPGVVELQGSLTDGIAGMIGKKPKDKGIRIGKENEELLTIDLTVVLEFGVRIPEICVQLQAAVKDAVEDMTGQQVFAVNVVVQGIRSPGEKKTEE</sequence>
<dbReference type="EMBL" id="CAAHFG010000001">
    <property type="protein sequence ID" value="VGO11521.1"/>
    <property type="molecule type" value="Genomic_DNA"/>
</dbReference>
<reference evidence="2 3" key="1">
    <citation type="submission" date="2019-04" db="EMBL/GenBank/DDBJ databases">
        <authorList>
            <person name="Van Vliet M D."/>
        </authorList>
    </citation>
    <scope>NUCLEOTIDE SEQUENCE [LARGE SCALE GENOMIC DNA]</scope>
    <source>
        <strain evidence="2 3">F1</strain>
    </source>
</reference>
<protein>
    <recommendedName>
        <fullName evidence="4">Alkaline shock protein 23</fullName>
    </recommendedName>
</protein>
<evidence type="ECO:0008006" key="4">
    <source>
        <dbReference type="Google" id="ProtNLM"/>
    </source>
</evidence>
<name>A0A6C2TW12_PONDE</name>
<dbReference type="PANTHER" id="PTHR34297:SF1">
    <property type="entry name" value="ASP23_GLS24 FAMILY ENVELOPE STRESS RESPONSE PROTEIN"/>
    <property type="match status" value="1"/>
</dbReference>
<comment type="similarity">
    <text evidence="1">Belongs to the asp23 family.</text>
</comment>
<dbReference type="Proteomes" id="UP000366872">
    <property type="component" value="Unassembled WGS sequence"/>
</dbReference>
<dbReference type="RefSeq" id="WP_136077273.1">
    <property type="nucleotide sequence ID" value="NZ_CAAHFG010000001.1"/>
</dbReference>
<evidence type="ECO:0000313" key="2">
    <source>
        <dbReference type="EMBL" id="VGO11521.1"/>
    </source>
</evidence>
<evidence type="ECO:0000313" key="3">
    <source>
        <dbReference type="Proteomes" id="UP000366872"/>
    </source>
</evidence>
<dbReference type="PANTHER" id="PTHR34297">
    <property type="entry name" value="HYPOTHETICAL CYTOSOLIC PROTEIN-RELATED"/>
    <property type="match status" value="1"/>
</dbReference>
<dbReference type="AlphaFoldDB" id="A0A6C2TW12"/>